<dbReference type="EnsemblPlants" id="AVESA.00010b.r2.4DG0737720.1">
    <property type="protein sequence ID" value="AVESA.00010b.r2.4DG0737720.1.CDS.1"/>
    <property type="gene ID" value="AVESA.00010b.r2.4DG0737720"/>
</dbReference>
<accession>A0ACD5X5I5</accession>
<name>A0ACD5X5I5_AVESA</name>
<proteinExistence type="predicted"/>
<keyword evidence="2" id="KW-1185">Reference proteome</keyword>
<dbReference type="Proteomes" id="UP001732700">
    <property type="component" value="Chromosome 4D"/>
</dbReference>
<reference evidence="1" key="1">
    <citation type="submission" date="2021-05" db="EMBL/GenBank/DDBJ databases">
        <authorList>
            <person name="Scholz U."/>
            <person name="Mascher M."/>
            <person name="Fiebig A."/>
        </authorList>
    </citation>
    <scope>NUCLEOTIDE SEQUENCE [LARGE SCALE GENOMIC DNA]</scope>
</reference>
<reference evidence="1" key="2">
    <citation type="submission" date="2025-09" db="UniProtKB">
        <authorList>
            <consortium name="EnsemblPlants"/>
        </authorList>
    </citation>
    <scope>IDENTIFICATION</scope>
</reference>
<organism evidence="1 2">
    <name type="scientific">Avena sativa</name>
    <name type="common">Oat</name>
    <dbReference type="NCBI Taxonomy" id="4498"/>
    <lineage>
        <taxon>Eukaryota</taxon>
        <taxon>Viridiplantae</taxon>
        <taxon>Streptophyta</taxon>
        <taxon>Embryophyta</taxon>
        <taxon>Tracheophyta</taxon>
        <taxon>Spermatophyta</taxon>
        <taxon>Magnoliopsida</taxon>
        <taxon>Liliopsida</taxon>
        <taxon>Poales</taxon>
        <taxon>Poaceae</taxon>
        <taxon>BOP clade</taxon>
        <taxon>Pooideae</taxon>
        <taxon>Poodae</taxon>
        <taxon>Poeae</taxon>
        <taxon>Poeae Chloroplast Group 1 (Aveneae type)</taxon>
        <taxon>Aveninae</taxon>
        <taxon>Avena</taxon>
    </lineage>
</organism>
<evidence type="ECO:0000313" key="2">
    <source>
        <dbReference type="Proteomes" id="UP001732700"/>
    </source>
</evidence>
<protein>
    <submittedName>
        <fullName evidence="1">Uncharacterized protein</fullName>
    </submittedName>
</protein>
<evidence type="ECO:0000313" key="1">
    <source>
        <dbReference type="EnsemblPlants" id="AVESA.00010b.r2.4DG0737720.1.CDS.1"/>
    </source>
</evidence>
<sequence length="228" mass="25593">MQAAGMMLNRFVFRRDDDGSFPDEATTATRAISSTSLGRSFIVALLPANPPAVSRLYVQWPRSPRETVDPEDKVTEVLTGHRRLFLLRTTSRLMVDKIPYRQDYFVFKAGSGRGTSWIKRLPPCTEPIVLSLHGRNTAVDRWFDADSVGLVHGSNDQYGVVQLAKFFEIPLTTTRKMGAELCVFSPSLSSSRGVVAEGKWNVLKLQICHSEEEFSDLQGLVNRSYNHI</sequence>